<proteinExistence type="predicted"/>
<dbReference type="EMBL" id="BRXU01000016">
    <property type="protein sequence ID" value="GLC56603.1"/>
    <property type="molecule type" value="Genomic_DNA"/>
</dbReference>
<accession>A0A9W6BR51</accession>
<dbReference type="AlphaFoldDB" id="A0A9W6BR51"/>
<feature type="region of interest" description="Disordered" evidence="1">
    <location>
        <begin position="128"/>
        <end position="178"/>
    </location>
</feature>
<feature type="region of interest" description="Disordered" evidence="1">
    <location>
        <begin position="248"/>
        <end position="267"/>
    </location>
</feature>
<dbReference type="Proteomes" id="UP001165080">
    <property type="component" value="Unassembled WGS sequence"/>
</dbReference>
<evidence type="ECO:0000313" key="2">
    <source>
        <dbReference type="EMBL" id="GLC56603.1"/>
    </source>
</evidence>
<protein>
    <submittedName>
        <fullName evidence="2">Uncharacterized protein</fullName>
    </submittedName>
</protein>
<feature type="compositionally biased region" description="Low complexity" evidence="1">
    <location>
        <begin position="155"/>
        <end position="166"/>
    </location>
</feature>
<evidence type="ECO:0000313" key="3">
    <source>
        <dbReference type="Proteomes" id="UP001165080"/>
    </source>
</evidence>
<evidence type="ECO:0000256" key="1">
    <source>
        <dbReference type="SAM" id="MobiDB-lite"/>
    </source>
</evidence>
<sequence>MNGFMTEPFPEWFTLSSPSHLALEEEDARQLSPQRGNTPLSNGLFSISGQCASPMAAGLALASGTGGNATVRPQRLNRLYLKPLASVQSAAVCASLDSGHGGDPASPNPAAAGAAAATAATTAGGIYAKGSSHSSSSGSSNRGGDSSSGGGGGASTPAGSYSCARRGGSGSTRRKRLAPVNLRVTSSPMLLPHAAGSIFSGAASASAVVGATTSVVGSDAAEEAGDDLLSDEGEPSVAAASDPIFLAGPRTAGYQPSPAAPPTPAATTAVAFSRQSSPMDAVAAKLPVVDPVARLVLMRPLEAAADTPKYGAGGFLVAPGHDAAWPPADLPQEAPAHVFSWSSLRESVPNLSQRGHPSNKREMFA</sequence>
<reference evidence="2 3" key="1">
    <citation type="journal article" date="2023" name="Commun. Biol.">
        <title>Reorganization of the ancestral sex-determining regions during the evolution of trioecy in Pleodorina starrii.</title>
        <authorList>
            <person name="Takahashi K."/>
            <person name="Suzuki S."/>
            <person name="Kawai-Toyooka H."/>
            <person name="Yamamoto K."/>
            <person name="Hamaji T."/>
            <person name="Ootsuki R."/>
            <person name="Yamaguchi H."/>
            <person name="Kawachi M."/>
            <person name="Higashiyama T."/>
            <person name="Nozaki H."/>
        </authorList>
    </citation>
    <scope>NUCLEOTIDE SEQUENCE [LARGE SCALE GENOMIC DNA]</scope>
    <source>
        <strain evidence="2 3">NIES-4479</strain>
    </source>
</reference>
<comment type="caution">
    <text evidence="2">The sequence shown here is derived from an EMBL/GenBank/DDBJ whole genome shotgun (WGS) entry which is preliminary data.</text>
</comment>
<keyword evidence="3" id="KW-1185">Reference proteome</keyword>
<organism evidence="2 3">
    <name type="scientific">Pleodorina starrii</name>
    <dbReference type="NCBI Taxonomy" id="330485"/>
    <lineage>
        <taxon>Eukaryota</taxon>
        <taxon>Viridiplantae</taxon>
        <taxon>Chlorophyta</taxon>
        <taxon>core chlorophytes</taxon>
        <taxon>Chlorophyceae</taxon>
        <taxon>CS clade</taxon>
        <taxon>Chlamydomonadales</taxon>
        <taxon>Volvocaceae</taxon>
        <taxon>Pleodorina</taxon>
    </lineage>
</organism>
<feature type="compositionally biased region" description="Low complexity" evidence="1">
    <location>
        <begin position="128"/>
        <end position="145"/>
    </location>
</feature>
<name>A0A9W6BR51_9CHLO</name>
<gene>
    <name evidence="2" type="primary">PLESTMB000231</name>
    <name evidence="2" type="ORF">PLESTB_001125700</name>
</gene>